<dbReference type="InterPro" id="IPR013083">
    <property type="entry name" value="Znf_RING/FYVE/PHD"/>
</dbReference>
<evidence type="ECO:0000256" key="5">
    <source>
        <dbReference type="RuleBase" id="RU369093"/>
    </source>
</evidence>
<keyword evidence="4 5" id="KW-0833">Ubl conjugation pathway</keyword>
<sequence length="613" mass="67066">MAGLQKDTHRKLVLRSCRTYVSCKYRREASNYCLTFQHMKITQSLKDIGFSAPEALFYEGNGFDEQPDIVHGDVDGTVSTARSPGIERSYGRSQPLKGKKQRNRILRLSLLPDNFHFSASNAVTLVVGGVFFPKGYHKMPMYQPNILRNVRLDVGAGGQVLDLETAIKDGILGGGGGLVCAGVTEKLDLKKMIEELESIEVPSVFICPISLDPMQDPVTLCTGQTYERSNILKWFSLGHCTCPTTMQELWDDTVTPNRTLQQLIYSWFSQKYLAMKKRSEDVLGRATELLDSLKKVKGQARVQTLKELRNVVVAHSMAKKTVMDKGGVALVSSLLGPFTTHAVGAEAIGILVNMELDLPSKENLRQPAKISLVVDMLNEGSIETKINCTKLIELLIGRKDLGSENVSSLSLLAGLLRLVKDKRHPNGVLAGLGLLNTICLDESVRNSVVSIGAVPPLVELLPGLNNECLELALHILEVLSTIPEGKLALKDCANTIPNVVKFLMSKSESCTQLALSILWAVCNLAPEECAALAVEAGLAAKLLLVIQSGCNPVLKQRSNDTVNEIGRLLIYSISFTSQEAKELLRSDGTRGGDWQVLCNLSFALFKFGMQSIL</sequence>
<evidence type="ECO:0000313" key="8">
    <source>
        <dbReference type="Proteomes" id="UP000657918"/>
    </source>
</evidence>
<dbReference type="InterPro" id="IPR045210">
    <property type="entry name" value="RING-Ubox_PUB"/>
</dbReference>
<dbReference type="UniPathway" id="UPA00143"/>
<evidence type="ECO:0000256" key="3">
    <source>
        <dbReference type="ARBA" id="ARBA00022679"/>
    </source>
</evidence>
<dbReference type="SUPFAM" id="SSF57850">
    <property type="entry name" value="RING/U-box"/>
    <property type="match status" value="1"/>
</dbReference>
<comment type="function">
    <text evidence="5">Functions as an E3 ubiquitin ligase.</text>
</comment>
<dbReference type="InterPro" id="IPR058678">
    <property type="entry name" value="ARM_PUB"/>
</dbReference>
<dbReference type="EC" id="2.3.2.27" evidence="5"/>
<gene>
    <name evidence="7" type="ORF">SADUNF_Sadunf02G0097900</name>
</gene>
<dbReference type="EMBL" id="JADGMS010000002">
    <property type="protein sequence ID" value="KAF9687480.1"/>
    <property type="molecule type" value="Genomic_DNA"/>
</dbReference>
<dbReference type="GO" id="GO:0061630">
    <property type="term" value="F:ubiquitin protein ligase activity"/>
    <property type="evidence" value="ECO:0007669"/>
    <property type="project" value="UniProtKB-UniRule"/>
</dbReference>
<protein>
    <recommendedName>
        <fullName evidence="5 6">U-box domain-containing protein</fullName>
        <ecNumber evidence="5">2.3.2.27</ecNumber>
    </recommendedName>
    <alternativeName>
        <fullName evidence="5">RING-type E3 ubiquitin transferase PUB</fullName>
    </alternativeName>
</protein>
<dbReference type="InterPro" id="IPR045185">
    <property type="entry name" value="PUB22/23/24-like"/>
</dbReference>
<accession>A0A835TGE8</accession>
<feature type="domain" description="U-box" evidence="6">
    <location>
        <begin position="200"/>
        <end position="274"/>
    </location>
</feature>
<keyword evidence="8" id="KW-1185">Reference proteome</keyword>
<evidence type="ECO:0000256" key="4">
    <source>
        <dbReference type="ARBA" id="ARBA00022786"/>
    </source>
</evidence>
<evidence type="ECO:0000256" key="2">
    <source>
        <dbReference type="ARBA" id="ARBA00004906"/>
    </source>
</evidence>
<dbReference type="Pfam" id="PF25598">
    <property type="entry name" value="ARM_PUB"/>
    <property type="match status" value="1"/>
</dbReference>
<dbReference type="PANTHER" id="PTHR22849:SF6">
    <property type="entry name" value="U-BOX DOMAIN-CONTAINING PROTEIN"/>
    <property type="match status" value="1"/>
</dbReference>
<dbReference type="InterPro" id="IPR016024">
    <property type="entry name" value="ARM-type_fold"/>
</dbReference>
<dbReference type="AlphaFoldDB" id="A0A835TGE8"/>
<dbReference type="Gene3D" id="1.25.10.10">
    <property type="entry name" value="Leucine-rich Repeat Variant"/>
    <property type="match status" value="1"/>
</dbReference>
<dbReference type="PANTHER" id="PTHR22849">
    <property type="entry name" value="WDSAM1 PROTEIN"/>
    <property type="match status" value="1"/>
</dbReference>
<dbReference type="InterPro" id="IPR011989">
    <property type="entry name" value="ARM-like"/>
</dbReference>
<dbReference type="SMART" id="SM00504">
    <property type="entry name" value="Ubox"/>
    <property type="match status" value="1"/>
</dbReference>
<dbReference type="CDD" id="cd16664">
    <property type="entry name" value="RING-Ubox_PUB"/>
    <property type="match status" value="1"/>
</dbReference>
<reference evidence="7 8" key="1">
    <citation type="submission" date="2020-10" db="EMBL/GenBank/DDBJ databases">
        <title>Plant Genome Project.</title>
        <authorList>
            <person name="Zhang R.-G."/>
        </authorList>
    </citation>
    <scope>NUCLEOTIDE SEQUENCE [LARGE SCALE GENOMIC DNA]</scope>
    <source>
        <strain evidence="7">FAFU-HL-1</strain>
        <tissue evidence="7">Leaf</tissue>
    </source>
</reference>
<organism evidence="7 8">
    <name type="scientific">Salix dunnii</name>
    <dbReference type="NCBI Taxonomy" id="1413687"/>
    <lineage>
        <taxon>Eukaryota</taxon>
        <taxon>Viridiplantae</taxon>
        <taxon>Streptophyta</taxon>
        <taxon>Embryophyta</taxon>
        <taxon>Tracheophyta</taxon>
        <taxon>Spermatophyta</taxon>
        <taxon>Magnoliopsida</taxon>
        <taxon>eudicotyledons</taxon>
        <taxon>Gunneridae</taxon>
        <taxon>Pentapetalae</taxon>
        <taxon>rosids</taxon>
        <taxon>fabids</taxon>
        <taxon>Malpighiales</taxon>
        <taxon>Salicaceae</taxon>
        <taxon>Saliceae</taxon>
        <taxon>Salix</taxon>
    </lineage>
</organism>
<evidence type="ECO:0000256" key="1">
    <source>
        <dbReference type="ARBA" id="ARBA00000900"/>
    </source>
</evidence>
<proteinExistence type="predicted"/>
<name>A0A835TGE8_9ROSI</name>
<comment type="caution">
    <text evidence="7">The sequence shown here is derived from an EMBL/GenBank/DDBJ whole genome shotgun (WGS) entry which is preliminary data.</text>
</comment>
<keyword evidence="3 5" id="KW-0808">Transferase</keyword>
<comment type="catalytic activity">
    <reaction evidence="1 5">
        <text>S-ubiquitinyl-[E2 ubiquitin-conjugating enzyme]-L-cysteine + [acceptor protein]-L-lysine = [E2 ubiquitin-conjugating enzyme]-L-cysteine + N(6)-ubiquitinyl-[acceptor protein]-L-lysine.</text>
        <dbReference type="EC" id="2.3.2.27"/>
    </reaction>
</comment>
<evidence type="ECO:0000259" key="6">
    <source>
        <dbReference type="PROSITE" id="PS51698"/>
    </source>
</evidence>
<dbReference type="Proteomes" id="UP000657918">
    <property type="component" value="Unassembled WGS sequence"/>
</dbReference>
<comment type="pathway">
    <text evidence="2 5">Protein modification; protein ubiquitination.</text>
</comment>
<dbReference type="PROSITE" id="PS51698">
    <property type="entry name" value="U_BOX"/>
    <property type="match status" value="1"/>
</dbReference>
<dbReference type="Gene3D" id="3.30.40.10">
    <property type="entry name" value="Zinc/RING finger domain, C3HC4 (zinc finger)"/>
    <property type="match status" value="1"/>
</dbReference>
<dbReference type="Pfam" id="PF04564">
    <property type="entry name" value="U-box"/>
    <property type="match status" value="1"/>
</dbReference>
<dbReference type="OrthoDB" id="10064100at2759"/>
<evidence type="ECO:0000313" key="7">
    <source>
        <dbReference type="EMBL" id="KAF9687480.1"/>
    </source>
</evidence>
<dbReference type="GO" id="GO:0016567">
    <property type="term" value="P:protein ubiquitination"/>
    <property type="evidence" value="ECO:0007669"/>
    <property type="project" value="UniProtKB-UniRule"/>
</dbReference>
<dbReference type="InterPro" id="IPR003613">
    <property type="entry name" value="Ubox_domain"/>
</dbReference>
<dbReference type="SUPFAM" id="SSF48371">
    <property type="entry name" value="ARM repeat"/>
    <property type="match status" value="1"/>
</dbReference>